<dbReference type="Proteomes" id="UP000012073">
    <property type="component" value="Unassembled WGS sequence"/>
</dbReference>
<proteinExistence type="predicted"/>
<protein>
    <submittedName>
        <fullName evidence="2">Uncharacterized protein</fullName>
    </submittedName>
</protein>
<dbReference type="AlphaFoldDB" id="R7QHJ5"/>
<gene>
    <name evidence="2" type="ORF">CHC_T00004936001</name>
</gene>
<evidence type="ECO:0000313" key="3">
    <source>
        <dbReference type="Proteomes" id="UP000012073"/>
    </source>
</evidence>
<feature type="region of interest" description="Disordered" evidence="1">
    <location>
        <begin position="57"/>
        <end position="82"/>
    </location>
</feature>
<dbReference type="GeneID" id="17324476"/>
<dbReference type="EMBL" id="HG001808">
    <property type="protein sequence ID" value="CDF36941.1"/>
    <property type="molecule type" value="Genomic_DNA"/>
</dbReference>
<dbReference type="RefSeq" id="XP_005716760.1">
    <property type="nucleotide sequence ID" value="XM_005716703.1"/>
</dbReference>
<accession>R7QHJ5</accession>
<dbReference type="Gramene" id="CDF36941">
    <property type="protein sequence ID" value="CDF36941"/>
    <property type="gene ID" value="CHC_T00004936001"/>
</dbReference>
<name>R7QHJ5_CHOCR</name>
<keyword evidence="3" id="KW-1185">Reference proteome</keyword>
<evidence type="ECO:0000313" key="2">
    <source>
        <dbReference type="EMBL" id="CDF36941.1"/>
    </source>
</evidence>
<dbReference type="KEGG" id="ccp:CHC_T00004936001"/>
<organism evidence="2 3">
    <name type="scientific">Chondrus crispus</name>
    <name type="common">Carrageen Irish moss</name>
    <name type="synonym">Polymorpha crispa</name>
    <dbReference type="NCBI Taxonomy" id="2769"/>
    <lineage>
        <taxon>Eukaryota</taxon>
        <taxon>Rhodophyta</taxon>
        <taxon>Florideophyceae</taxon>
        <taxon>Rhodymeniophycidae</taxon>
        <taxon>Gigartinales</taxon>
        <taxon>Gigartinaceae</taxon>
        <taxon>Chondrus</taxon>
    </lineage>
</organism>
<evidence type="ECO:0000256" key="1">
    <source>
        <dbReference type="SAM" id="MobiDB-lite"/>
    </source>
</evidence>
<sequence>MSLIKGNTFPDKHSILMASLALCATVGRSHKVKKVRPWAPAYKVPLPGVLIHCQRSTRPQGKQRLVESGKTQSHSLLRRYQG</sequence>
<reference evidence="3" key="1">
    <citation type="journal article" date="2013" name="Proc. Natl. Acad. Sci. U.S.A.">
        <title>Genome structure and metabolic features in the red seaweed Chondrus crispus shed light on evolution of the Archaeplastida.</title>
        <authorList>
            <person name="Collen J."/>
            <person name="Porcel B."/>
            <person name="Carre W."/>
            <person name="Ball S.G."/>
            <person name="Chaparro C."/>
            <person name="Tonon T."/>
            <person name="Barbeyron T."/>
            <person name="Michel G."/>
            <person name="Noel B."/>
            <person name="Valentin K."/>
            <person name="Elias M."/>
            <person name="Artiguenave F."/>
            <person name="Arun A."/>
            <person name="Aury J.M."/>
            <person name="Barbosa-Neto J.F."/>
            <person name="Bothwell J.H."/>
            <person name="Bouget F.Y."/>
            <person name="Brillet L."/>
            <person name="Cabello-Hurtado F."/>
            <person name="Capella-Gutierrez S."/>
            <person name="Charrier B."/>
            <person name="Cladiere L."/>
            <person name="Cock J.M."/>
            <person name="Coelho S.M."/>
            <person name="Colleoni C."/>
            <person name="Czjzek M."/>
            <person name="Da Silva C."/>
            <person name="Delage L."/>
            <person name="Denoeud F."/>
            <person name="Deschamps P."/>
            <person name="Dittami S.M."/>
            <person name="Gabaldon T."/>
            <person name="Gachon C.M."/>
            <person name="Groisillier A."/>
            <person name="Herve C."/>
            <person name="Jabbari K."/>
            <person name="Katinka M."/>
            <person name="Kloareg B."/>
            <person name="Kowalczyk N."/>
            <person name="Labadie K."/>
            <person name="Leblanc C."/>
            <person name="Lopez P.J."/>
            <person name="McLachlan D.H."/>
            <person name="Meslet-Cladiere L."/>
            <person name="Moustafa A."/>
            <person name="Nehr Z."/>
            <person name="Nyvall Collen P."/>
            <person name="Panaud O."/>
            <person name="Partensky F."/>
            <person name="Poulain J."/>
            <person name="Rensing S.A."/>
            <person name="Rousvoal S."/>
            <person name="Samson G."/>
            <person name="Symeonidi A."/>
            <person name="Weissenbach J."/>
            <person name="Zambounis A."/>
            <person name="Wincker P."/>
            <person name="Boyen C."/>
        </authorList>
    </citation>
    <scope>NUCLEOTIDE SEQUENCE [LARGE SCALE GENOMIC DNA]</scope>
    <source>
        <strain evidence="3">cv. Stackhouse</strain>
    </source>
</reference>